<sequence>MDELVMGTLMVGVGRQVDSKSGVRSVGKRIKSRLKVVKKLVPYPHLLLMSGGERSASLLLRPIEVKSLGEKVIVDFEKSSAGKGKSRFNEQKAIP</sequence>
<evidence type="ECO:0000313" key="2">
    <source>
        <dbReference type="Proteomes" id="UP000784294"/>
    </source>
</evidence>
<name>A0A448XMJ0_9PLAT</name>
<evidence type="ECO:0000313" key="1">
    <source>
        <dbReference type="EMBL" id="VEL40305.1"/>
    </source>
</evidence>
<feature type="non-terminal residue" evidence="1">
    <location>
        <position position="95"/>
    </location>
</feature>
<comment type="caution">
    <text evidence="1">The sequence shown here is derived from an EMBL/GenBank/DDBJ whole genome shotgun (WGS) entry which is preliminary data.</text>
</comment>
<accession>A0A448XMJ0</accession>
<keyword evidence="2" id="KW-1185">Reference proteome</keyword>
<reference evidence="1" key="1">
    <citation type="submission" date="2018-11" db="EMBL/GenBank/DDBJ databases">
        <authorList>
            <consortium name="Pathogen Informatics"/>
        </authorList>
    </citation>
    <scope>NUCLEOTIDE SEQUENCE</scope>
</reference>
<protein>
    <submittedName>
        <fullName evidence="1">Uncharacterized protein</fullName>
    </submittedName>
</protein>
<dbReference type="EMBL" id="CAAALY010264417">
    <property type="protein sequence ID" value="VEL40305.1"/>
    <property type="molecule type" value="Genomic_DNA"/>
</dbReference>
<dbReference type="AlphaFoldDB" id="A0A448XMJ0"/>
<organism evidence="1 2">
    <name type="scientific">Protopolystoma xenopodis</name>
    <dbReference type="NCBI Taxonomy" id="117903"/>
    <lineage>
        <taxon>Eukaryota</taxon>
        <taxon>Metazoa</taxon>
        <taxon>Spiralia</taxon>
        <taxon>Lophotrochozoa</taxon>
        <taxon>Platyhelminthes</taxon>
        <taxon>Monogenea</taxon>
        <taxon>Polyopisthocotylea</taxon>
        <taxon>Polystomatidea</taxon>
        <taxon>Polystomatidae</taxon>
        <taxon>Protopolystoma</taxon>
    </lineage>
</organism>
<gene>
    <name evidence="1" type="ORF">PXEA_LOCUS33745</name>
</gene>
<dbReference type="Proteomes" id="UP000784294">
    <property type="component" value="Unassembled WGS sequence"/>
</dbReference>
<proteinExistence type="predicted"/>